<evidence type="ECO:0000313" key="4">
    <source>
        <dbReference type="Proteomes" id="UP001153069"/>
    </source>
</evidence>
<reference evidence="3" key="1">
    <citation type="submission" date="2020-06" db="EMBL/GenBank/DDBJ databases">
        <authorList>
            <consortium name="Plant Systems Biology data submission"/>
        </authorList>
    </citation>
    <scope>NUCLEOTIDE SEQUENCE</scope>
    <source>
        <strain evidence="3">D6</strain>
    </source>
</reference>
<dbReference type="EMBL" id="CAICTM010000176">
    <property type="protein sequence ID" value="CAB9503825.1"/>
    <property type="molecule type" value="Genomic_DNA"/>
</dbReference>
<proteinExistence type="predicted"/>
<evidence type="ECO:0000256" key="1">
    <source>
        <dbReference type="SAM" id="MobiDB-lite"/>
    </source>
</evidence>
<keyword evidence="4" id="KW-1185">Reference proteome</keyword>
<sequence>MNNPEPILFGLLASYATLLSSATVVLALDDQEEEQKRTEMVEEAVKAIGFIRSIKKRLDREEASSEDEGEDKEGVQLRSCEGEHSRGLSERECSF</sequence>
<evidence type="ECO:0000256" key="2">
    <source>
        <dbReference type="SAM" id="SignalP"/>
    </source>
</evidence>
<evidence type="ECO:0000313" key="3">
    <source>
        <dbReference type="EMBL" id="CAB9503825.1"/>
    </source>
</evidence>
<comment type="caution">
    <text evidence="3">The sequence shown here is derived from an EMBL/GenBank/DDBJ whole genome shotgun (WGS) entry which is preliminary data.</text>
</comment>
<dbReference type="AlphaFoldDB" id="A0A9N8DNJ5"/>
<feature type="compositionally biased region" description="Basic and acidic residues" evidence="1">
    <location>
        <begin position="72"/>
        <end position="95"/>
    </location>
</feature>
<feature type="chain" id="PRO_5040247542" evidence="2">
    <location>
        <begin position="28"/>
        <end position="95"/>
    </location>
</feature>
<protein>
    <submittedName>
        <fullName evidence="3">Uncharacterized protein</fullName>
    </submittedName>
</protein>
<keyword evidence="2" id="KW-0732">Signal</keyword>
<gene>
    <name evidence="3" type="ORF">SEMRO_177_G077800.1</name>
</gene>
<organism evidence="3 4">
    <name type="scientific">Seminavis robusta</name>
    <dbReference type="NCBI Taxonomy" id="568900"/>
    <lineage>
        <taxon>Eukaryota</taxon>
        <taxon>Sar</taxon>
        <taxon>Stramenopiles</taxon>
        <taxon>Ochrophyta</taxon>
        <taxon>Bacillariophyta</taxon>
        <taxon>Bacillariophyceae</taxon>
        <taxon>Bacillariophycidae</taxon>
        <taxon>Naviculales</taxon>
        <taxon>Naviculaceae</taxon>
        <taxon>Seminavis</taxon>
    </lineage>
</organism>
<accession>A0A9N8DNJ5</accession>
<feature type="region of interest" description="Disordered" evidence="1">
    <location>
        <begin position="59"/>
        <end position="95"/>
    </location>
</feature>
<dbReference type="Proteomes" id="UP001153069">
    <property type="component" value="Unassembled WGS sequence"/>
</dbReference>
<name>A0A9N8DNJ5_9STRA</name>
<feature type="signal peptide" evidence="2">
    <location>
        <begin position="1"/>
        <end position="27"/>
    </location>
</feature>